<dbReference type="AlphaFoldDB" id="A0A5B7FJ46"/>
<comment type="caution">
    <text evidence="2">The sequence shown here is derived from an EMBL/GenBank/DDBJ whole genome shotgun (WGS) entry which is preliminary data.</text>
</comment>
<feature type="signal peptide" evidence="1">
    <location>
        <begin position="1"/>
        <end position="22"/>
    </location>
</feature>
<dbReference type="Proteomes" id="UP000324222">
    <property type="component" value="Unassembled WGS sequence"/>
</dbReference>
<keyword evidence="1" id="KW-0732">Signal</keyword>
<reference evidence="2 3" key="1">
    <citation type="submission" date="2019-05" db="EMBL/GenBank/DDBJ databases">
        <title>Another draft genome of Portunus trituberculatus and its Hox gene families provides insights of decapod evolution.</title>
        <authorList>
            <person name="Jeong J.-H."/>
            <person name="Song I."/>
            <person name="Kim S."/>
            <person name="Choi T."/>
            <person name="Kim D."/>
            <person name="Ryu S."/>
            <person name="Kim W."/>
        </authorList>
    </citation>
    <scope>NUCLEOTIDE SEQUENCE [LARGE SCALE GENOMIC DNA]</scope>
    <source>
        <tissue evidence="2">Muscle</tissue>
    </source>
</reference>
<evidence type="ECO:0000313" key="2">
    <source>
        <dbReference type="EMBL" id="MPC44464.1"/>
    </source>
</evidence>
<feature type="chain" id="PRO_5022751041" evidence="1">
    <location>
        <begin position="23"/>
        <end position="37"/>
    </location>
</feature>
<keyword evidence="3" id="KW-1185">Reference proteome</keyword>
<evidence type="ECO:0000313" key="3">
    <source>
        <dbReference type="Proteomes" id="UP000324222"/>
    </source>
</evidence>
<evidence type="ECO:0000256" key="1">
    <source>
        <dbReference type="SAM" id="SignalP"/>
    </source>
</evidence>
<gene>
    <name evidence="2" type="ORF">E2C01_038137</name>
</gene>
<name>A0A5B7FJ46_PORTR</name>
<proteinExistence type="predicted"/>
<sequence length="37" mass="4220">MEVTRLMATVLTILILHMSLWSCIKSPNSNHKEYGDS</sequence>
<accession>A0A5B7FJ46</accession>
<dbReference type="EMBL" id="VSRR010006294">
    <property type="protein sequence ID" value="MPC44464.1"/>
    <property type="molecule type" value="Genomic_DNA"/>
</dbReference>
<protein>
    <submittedName>
        <fullName evidence="2">Uncharacterized protein</fullName>
    </submittedName>
</protein>
<organism evidence="2 3">
    <name type="scientific">Portunus trituberculatus</name>
    <name type="common">Swimming crab</name>
    <name type="synonym">Neptunus trituberculatus</name>
    <dbReference type="NCBI Taxonomy" id="210409"/>
    <lineage>
        <taxon>Eukaryota</taxon>
        <taxon>Metazoa</taxon>
        <taxon>Ecdysozoa</taxon>
        <taxon>Arthropoda</taxon>
        <taxon>Crustacea</taxon>
        <taxon>Multicrustacea</taxon>
        <taxon>Malacostraca</taxon>
        <taxon>Eumalacostraca</taxon>
        <taxon>Eucarida</taxon>
        <taxon>Decapoda</taxon>
        <taxon>Pleocyemata</taxon>
        <taxon>Brachyura</taxon>
        <taxon>Eubrachyura</taxon>
        <taxon>Portunoidea</taxon>
        <taxon>Portunidae</taxon>
        <taxon>Portuninae</taxon>
        <taxon>Portunus</taxon>
    </lineage>
</organism>